<evidence type="ECO:0000313" key="1">
    <source>
        <dbReference type="EMBL" id="QEE49130.1"/>
    </source>
</evidence>
<dbReference type="EMBL" id="CP042831">
    <property type="protein sequence ID" value="QEE49130.1"/>
    <property type="molecule type" value="Genomic_DNA"/>
</dbReference>
<dbReference type="Proteomes" id="UP000321222">
    <property type="component" value="Chromosome"/>
</dbReference>
<evidence type="ECO:0000313" key="2">
    <source>
        <dbReference type="Proteomes" id="UP000321222"/>
    </source>
</evidence>
<keyword evidence="2" id="KW-1185">Reference proteome</keyword>
<proteinExistence type="predicted"/>
<gene>
    <name evidence="1" type="ORF">FUA48_05900</name>
</gene>
<dbReference type="KEGG" id="fak:FUA48_05900"/>
<sequence>MNSIDKITTEITNLTDIIKNTFPWMYENLSETPIFFSYEETKHIISDYSGYRDSLKSQFTEMVKIYELRKHENNVIQIKSIATTLIIKKQPLLGSNYASLI</sequence>
<dbReference type="AlphaFoldDB" id="A0A5B9FQ79"/>
<dbReference type="RefSeq" id="WP_147582685.1">
    <property type="nucleotide sequence ID" value="NZ_CP042831.1"/>
</dbReference>
<organism evidence="1 2">
    <name type="scientific">Flavobacterium alkalisoli</name>
    <dbReference type="NCBI Taxonomy" id="2602769"/>
    <lineage>
        <taxon>Bacteria</taxon>
        <taxon>Pseudomonadati</taxon>
        <taxon>Bacteroidota</taxon>
        <taxon>Flavobacteriia</taxon>
        <taxon>Flavobacteriales</taxon>
        <taxon>Flavobacteriaceae</taxon>
        <taxon>Flavobacterium</taxon>
    </lineage>
</organism>
<dbReference type="OrthoDB" id="1446616at2"/>
<protein>
    <submittedName>
        <fullName evidence="1">Uncharacterized protein</fullName>
    </submittedName>
</protein>
<accession>A0A5B9FQ79</accession>
<name>A0A5B9FQ79_9FLAO</name>
<reference evidence="1 2" key="1">
    <citation type="submission" date="2019-08" db="EMBL/GenBank/DDBJ databases">
        <title>Flavobacterium alkalisoli sp. nov., isolated from rhizosphere soil of Suaeda salsa.</title>
        <authorList>
            <person name="Sun J.-Q."/>
            <person name="Xu L."/>
        </authorList>
    </citation>
    <scope>NUCLEOTIDE SEQUENCE [LARGE SCALE GENOMIC DNA]</scope>
    <source>
        <strain evidence="1 2">XS-5</strain>
    </source>
</reference>